<keyword evidence="4" id="KW-1185">Reference proteome</keyword>
<evidence type="ECO:0000256" key="1">
    <source>
        <dbReference type="ARBA" id="ARBA00022723"/>
    </source>
</evidence>
<accession>A0ABV0IED0</accession>
<dbReference type="PANTHER" id="PTHR43279:SF1">
    <property type="entry name" value="CATECHOL-2,3-DIOXYGENASE"/>
    <property type="match status" value="1"/>
</dbReference>
<dbReference type="Proteomes" id="UP001484097">
    <property type="component" value="Unassembled WGS sequence"/>
</dbReference>
<dbReference type="InterPro" id="IPR037523">
    <property type="entry name" value="VOC_core"/>
</dbReference>
<dbReference type="PANTHER" id="PTHR43279">
    <property type="entry name" value="CATECHOL-2,3-DIOXYGENASE"/>
    <property type="match status" value="1"/>
</dbReference>
<sequence>MTSPADHLVDAAAASLKHQSISGRPVEHLLPAGLTMGMVTLKTDNVSRLRDYYEQALGLVAVAEDGPNVILGRAGVPLVGIEQASGLKLPGEGEAGLYHVAILFEQAADLAATVYSAVRHDQTRFVGSSDHLVSEAFYFQDPDNNGIELYIDRDREQWQWGPDGRVAMSTIYLPWDRFLNTHLTEDAVARLRTTPASVGHVHLQVGDVHTAEEFYVDELGFETTTALGTMALFVSAGGYHHHMAMNTWNSTGVGPRRNTLGLGAVDITLPQGEGLGLAEERLKGAGRTVQRTDRGLEVRDPWNTLLVLSEAEVPAGVVSS</sequence>
<evidence type="ECO:0000313" key="4">
    <source>
        <dbReference type="Proteomes" id="UP001484097"/>
    </source>
</evidence>
<dbReference type="PROSITE" id="PS51819">
    <property type="entry name" value="VOC"/>
    <property type="match status" value="1"/>
</dbReference>
<feature type="domain" description="VOC" evidence="2">
    <location>
        <begin position="35"/>
        <end position="152"/>
    </location>
</feature>
<evidence type="ECO:0000259" key="2">
    <source>
        <dbReference type="PROSITE" id="PS51819"/>
    </source>
</evidence>
<comment type="caution">
    <text evidence="3">The sequence shown here is derived from an EMBL/GenBank/DDBJ whole genome shotgun (WGS) entry which is preliminary data.</text>
</comment>
<evidence type="ECO:0000313" key="3">
    <source>
        <dbReference type="EMBL" id="MEO9246516.1"/>
    </source>
</evidence>
<dbReference type="InterPro" id="IPR029068">
    <property type="entry name" value="Glyas_Bleomycin-R_OHBP_Dase"/>
</dbReference>
<dbReference type="InterPro" id="IPR018146">
    <property type="entry name" value="Glyoxalase_1_CS"/>
</dbReference>
<keyword evidence="1" id="KW-0479">Metal-binding</keyword>
<organism evidence="3 4">
    <name type="scientific">Citricoccus nitrophenolicus</name>
    <dbReference type="NCBI Taxonomy" id="863575"/>
    <lineage>
        <taxon>Bacteria</taxon>
        <taxon>Bacillati</taxon>
        <taxon>Actinomycetota</taxon>
        <taxon>Actinomycetes</taxon>
        <taxon>Micrococcales</taxon>
        <taxon>Micrococcaceae</taxon>
        <taxon>Citricoccus</taxon>
    </lineage>
</organism>
<reference evidence="3 4" key="1">
    <citation type="submission" date="2024-05" db="EMBL/GenBank/DDBJ databases">
        <authorList>
            <person name="Yi C."/>
        </authorList>
    </citation>
    <scope>NUCLEOTIDE SEQUENCE [LARGE SCALE GENOMIC DNA]</scope>
    <source>
        <strain evidence="3 4">XS13</strain>
    </source>
</reference>
<dbReference type="PROSITE" id="PS00934">
    <property type="entry name" value="GLYOXALASE_I_1"/>
    <property type="match status" value="1"/>
</dbReference>
<dbReference type="SUPFAM" id="SSF54593">
    <property type="entry name" value="Glyoxalase/Bleomycin resistance protein/Dihydroxybiphenyl dioxygenase"/>
    <property type="match status" value="2"/>
</dbReference>
<dbReference type="EMBL" id="JBDXMX010000001">
    <property type="protein sequence ID" value="MEO9246516.1"/>
    <property type="molecule type" value="Genomic_DNA"/>
</dbReference>
<dbReference type="Gene3D" id="3.10.180.10">
    <property type="entry name" value="2,3-Dihydroxybiphenyl 1,2-Dioxygenase, domain 1"/>
    <property type="match status" value="2"/>
</dbReference>
<name>A0ABV0IED0_9MICC</name>
<protein>
    <submittedName>
        <fullName evidence="3">VOC family protein</fullName>
    </submittedName>
</protein>
<proteinExistence type="predicted"/>
<gene>
    <name evidence="3" type="ORF">ABDK96_02340</name>
</gene>